<dbReference type="OrthoDB" id="4364700at2759"/>
<evidence type="ECO:0000313" key="2">
    <source>
        <dbReference type="Proteomes" id="UP000030686"/>
    </source>
</evidence>
<proteinExistence type="predicted"/>
<dbReference type="STRING" id="1365484.W6QQU4"/>
<dbReference type="OMA" id="LMAICKK"/>
<evidence type="ECO:0000313" key="1">
    <source>
        <dbReference type="EMBL" id="CDM36449.1"/>
    </source>
</evidence>
<dbReference type="AlphaFoldDB" id="W6QQU4"/>
<dbReference type="EMBL" id="HG792019">
    <property type="protein sequence ID" value="CDM36449.1"/>
    <property type="molecule type" value="Genomic_DNA"/>
</dbReference>
<accession>W6QQU4</accession>
<gene>
    <name evidence="1" type="ORF">PROQFM164_S05g000282</name>
</gene>
<dbReference type="Proteomes" id="UP000030686">
    <property type="component" value="Unassembled WGS sequence"/>
</dbReference>
<name>W6QQU4_PENRF</name>
<organism evidence="1 2">
    <name type="scientific">Penicillium roqueforti (strain FM164)</name>
    <dbReference type="NCBI Taxonomy" id="1365484"/>
    <lineage>
        <taxon>Eukaryota</taxon>
        <taxon>Fungi</taxon>
        <taxon>Dikarya</taxon>
        <taxon>Ascomycota</taxon>
        <taxon>Pezizomycotina</taxon>
        <taxon>Eurotiomycetes</taxon>
        <taxon>Eurotiomycetidae</taxon>
        <taxon>Eurotiales</taxon>
        <taxon>Aspergillaceae</taxon>
        <taxon>Penicillium</taxon>
    </lineage>
</organism>
<sequence>MEEEDFLHLKAVWQNVESTNKSQAHIHLRLGAWFNKASQDLDNYPDFNRYLSAVQRRDAPSSRIGMFWAAYEQQCQVAKSLHATSKVKKAYGMNEELVNMSLVNFIQAVCACHPGLDINCNPARVHLTFDFRRVKDEKQAKAIDSRVHSLSCETDGLLESTATGRMYAILEAKARPRKKHEPKVSWQETAQMVTAALNERGTPKHLHPGRVILFSQDGDELYVSEATIRAGYIKHMKDERKAPTRVDEFVKVQQFGPYWIQLREDMQYFAKLVLAVALRASQEEATSVSEHRLRPREAC</sequence>
<protein>
    <submittedName>
        <fullName evidence="1">Uncharacterized protein</fullName>
    </submittedName>
</protein>
<keyword evidence="2" id="KW-1185">Reference proteome</keyword>
<reference evidence="1" key="1">
    <citation type="journal article" date="2014" name="Nat. Commun.">
        <title>Multiple recent horizontal transfers of a large genomic region in cheese making fungi.</title>
        <authorList>
            <person name="Cheeseman K."/>
            <person name="Ropars J."/>
            <person name="Renault P."/>
            <person name="Dupont J."/>
            <person name="Gouzy J."/>
            <person name="Branca A."/>
            <person name="Abraham A.L."/>
            <person name="Ceppi M."/>
            <person name="Conseiller E."/>
            <person name="Debuchy R."/>
            <person name="Malagnac F."/>
            <person name="Goarin A."/>
            <person name="Silar P."/>
            <person name="Lacoste S."/>
            <person name="Sallet E."/>
            <person name="Bensimon A."/>
            <person name="Giraud T."/>
            <person name="Brygoo Y."/>
        </authorList>
    </citation>
    <scope>NUCLEOTIDE SEQUENCE [LARGE SCALE GENOMIC DNA]</scope>
    <source>
        <strain evidence="1">FM164</strain>
    </source>
</reference>